<name>A0ACB9EXJ5_CICIN</name>
<gene>
    <name evidence="1" type="ORF">L2E82_13761</name>
</gene>
<accession>A0ACB9EXJ5</accession>
<reference evidence="2" key="1">
    <citation type="journal article" date="2022" name="Mol. Ecol. Resour.">
        <title>The genomes of chicory, endive, great burdock and yacon provide insights into Asteraceae palaeo-polyploidization history and plant inulin production.</title>
        <authorList>
            <person name="Fan W."/>
            <person name="Wang S."/>
            <person name="Wang H."/>
            <person name="Wang A."/>
            <person name="Jiang F."/>
            <person name="Liu H."/>
            <person name="Zhao H."/>
            <person name="Xu D."/>
            <person name="Zhang Y."/>
        </authorList>
    </citation>
    <scope>NUCLEOTIDE SEQUENCE [LARGE SCALE GENOMIC DNA]</scope>
    <source>
        <strain evidence="2">cv. Punajuju</strain>
    </source>
</reference>
<evidence type="ECO:0000313" key="2">
    <source>
        <dbReference type="Proteomes" id="UP001055811"/>
    </source>
</evidence>
<dbReference type="EMBL" id="CM042011">
    <property type="protein sequence ID" value="KAI3763764.1"/>
    <property type="molecule type" value="Genomic_DNA"/>
</dbReference>
<keyword evidence="2" id="KW-1185">Reference proteome</keyword>
<evidence type="ECO:0000313" key="1">
    <source>
        <dbReference type="EMBL" id="KAI3763764.1"/>
    </source>
</evidence>
<organism evidence="1 2">
    <name type="scientific">Cichorium intybus</name>
    <name type="common">Chicory</name>
    <dbReference type="NCBI Taxonomy" id="13427"/>
    <lineage>
        <taxon>Eukaryota</taxon>
        <taxon>Viridiplantae</taxon>
        <taxon>Streptophyta</taxon>
        <taxon>Embryophyta</taxon>
        <taxon>Tracheophyta</taxon>
        <taxon>Spermatophyta</taxon>
        <taxon>Magnoliopsida</taxon>
        <taxon>eudicotyledons</taxon>
        <taxon>Gunneridae</taxon>
        <taxon>Pentapetalae</taxon>
        <taxon>asterids</taxon>
        <taxon>campanulids</taxon>
        <taxon>Asterales</taxon>
        <taxon>Asteraceae</taxon>
        <taxon>Cichorioideae</taxon>
        <taxon>Cichorieae</taxon>
        <taxon>Cichoriinae</taxon>
        <taxon>Cichorium</taxon>
    </lineage>
</organism>
<protein>
    <submittedName>
        <fullName evidence="1">Uncharacterized protein</fullName>
    </submittedName>
</protein>
<comment type="caution">
    <text evidence="1">The sequence shown here is derived from an EMBL/GenBank/DDBJ whole genome shotgun (WGS) entry which is preliminary data.</text>
</comment>
<proteinExistence type="predicted"/>
<dbReference type="Proteomes" id="UP001055811">
    <property type="component" value="Linkage Group LG03"/>
</dbReference>
<reference evidence="1 2" key="2">
    <citation type="journal article" date="2022" name="Mol. Ecol. Resour.">
        <title>The genomes of chicory, endive, great burdock and yacon provide insights into Asteraceae paleo-polyploidization history and plant inulin production.</title>
        <authorList>
            <person name="Fan W."/>
            <person name="Wang S."/>
            <person name="Wang H."/>
            <person name="Wang A."/>
            <person name="Jiang F."/>
            <person name="Liu H."/>
            <person name="Zhao H."/>
            <person name="Xu D."/>
            <person name="Zhang Y."/>
        </authorList>
    </citation>
    <scope>NUCLEOTIDE SEQUENCE [LARGE SCALE GENOMIC DNA]</scope>
    <source>
        <strain evidence="2">cv. Punajuju</strain>
        <tissue evidence="1">Leaves</tissue>
    </source>
</reference>
<sequence length="227" mass="25775">MDRAIERQRLLLEHLRPSSTSSSLENLDSSISVSLSSHRPGQKVLLNSWRDCSKAIRVVDSLLSQSYVIQDICKRANCYSQLELHKHLINDCDKALKLDPTLLQAYILKVHAAFRISKLNAYCGAIGTKHPMNLGGYGVELALKNMEYKAMDDSEIKKGVTLKDRHTEDLRQEVRGFIFSKILERKPELTSEIMAFRDSLLPSAMSDTLNVWELKDLTKSLETIRSL</sequence>